<evidence type="ECO:0000256" key="1">
    <source>
        <dbReference type="ARBA" id="ARBA00003217"/>
    </source>
</evidence>
<keyword evidence="18" id="KW-1185">Reference proteome</keyword>
<comment type="function">
    <text evidence="1">Removes C-terminal D-alanyl residues from sugar-peptide cell wall precursors.</text>
</comment>
<dbReference type="InterPro" id="IPR037167">
    <property type="entry name" value="Peptidase_S11_C_sf"/>
</dbReference>
<keyword evidence="9" id="KW-0133">Cell shape</keyword>
<dbReference type="SUPFAM" id="SSF69189">
    <property type="entry name" value="Penicillin-binding protein associated domain"/>
    <property type="match status" value="1"/>
</dbReference>
<protein>
    <recommendedName>
        <fullName evidence="4">serine-type D-Ala-D-Ala carboxypeptidase</fullName>
        <ecNumber evidence="4">3.4.16.4</ecNumber>
    </recommendedName>
</protein>
<dbReference type="Gene3D" id="2.60.410.10">
    <property type="entry name" value="D-Ala-D-Ala carboxypeptidase, C-terminal domain"/>
    <property type="match status" value="1"/>
</dbReference>
<dbReference type="EMBL" id="JAJTWU010000005">
    <property type="protein sequence ID" value="MCE4555474.1"/>
    <property type="molecule type" value="Genomic_DNA"/>
</dbReference>
<comment type="caution">
    <text evidence="17">The sequence shown here is derived from an EMBL/GenBank/DDBJ whole genome shotgun (WGS) entry which is preliminary data.</text>
</comment>
<dbReference type="PANTHER" id="PTHR21581">
    <property type="entry name" value="D-ALANYL-D-ALANINE CARBOXYPEPTIDASE"/>
    <property type="match status" value="1"/>
</dbReference>
<evidence type="ECO:0000256" key="9">
    <source>
        <dbReference type="ARBA" id="ARBA00022960"/>
    </source>
</evidence>
<evidence type="ECO:0000256" key="14">
    <source>
        <dbReference type="SAM" id="MobiDB-lite"/>
    </source>
</evidence>
<evidence type="ECO:0000256" key="11">
    <source>
        <dbReference type="ARBA" id="ARBA00023316"/>
    </source>
</evidence>
<dbReference type="RefSeq" id="WP_233372489.1">
    <property type="nucleotide sequence ID" value="NZ_JAJTWU010000005.1"/>
</dbReference>
<keyword evidence="7 15" id="KW-0732">Signal</keyword>
<dbReference type="Pfam" id="PF07943">
    <property type="entry name" value="PBP5_C"/>
    <property type="match status" value="1"/>
</dbReference>
<reference evidence="17 18" key="1">
    <citation type="submission" date="2021-12" db="EMBL/GenBank/DDBJ databases">
        <title>Genome seq of P8.</title>
        <authorList>
            <person name="Seo T."/>
        </authorList>
    </citation>
    <scope>NUCLEOTIDE SEQUENCE [LARGE SCALE GENOMIC DNA]</scope>
    <source>
        <strain evidence="17 18">P8</strain>
    </source>
</reference>
<feature type="signal peptide" evidence="15">
    <location>
        <begin position="1"/>
        <end position="29"/>
    </location>
</feature>
<dbReference type="InterPro" id="IPR012338">
    <property type="entry name" value="Beta-lactam/transpept-like"/>
</dbReference>
<keyword evidence="6" id="KW-0645">Protease</keyword>
<evidence type="ECO:0000313" key="18">
    <source>
        <dbReference type="Proteomes" id="UP001200741"/>
    </source>
</evidence>
<comment type="pathway">
    <text evidence="2">Cell wall biogenesis; peptidoglycan biosynthesis.</text>
</comment>
<gene>
    <name evidence="17" type="ORF">LXT13_13780</name>
</gene>
<dbReference type="InterPro" id="IPR001967">
    <property type="entry name" value="Peptidase_S11_N"/>
</dbReference>
<feature type="region of interest" description="Disordered" evidence="14">
    <location>
        <begin position="34"/>
        <end position="59"/>
    </location>
</feature>
<keyword evidence="5 17" id="KW-0121">Carboxypeptidase</keyword>
<dbReference type="Proteomes" id="UP001200741">
    <property type="component" value="Unassembled WGS sequence"/>
</dbReference>
<evidence type="ECO:0000256" key="5">
    <source>
        <dbReference type="ARBA" id="ARBA00022645"/>
    </source>
</evidence>
<accession>A0ABS8XRX6</accession>
<evidence type="ECO:0000256" key="6">
    <source>
        <dbReference type="ARBA" id="ARBA00022670"/>
    </source>
</evidence>
<dbReference type="PRINTS" id="PR00725">
    <property type="entry name" value="DADACBPTASE1"/>
</dbReference>
<feature type="domain" description="Peptidase S11 D-Ala-D-Ala carboxypeptidase A C-terminal" evidence="16">
    <location>
        <begin position="310"/>
        <end position="400"/>
    </location>
</feature>
<dbReference type="InterPro" id="IPR012907">
    <property type="entry name" value="Peptidase_S11_C"/>
</dbReference>
<sequence>MISRFSPSQLLPFALAGALLVAVPATALGAPHAKPHAAAKKHKAAAAPTEPEMTTDANGRSVPVLANKAWVLMDFDTGQILASSNPDEPLPPASLTKMMTSYLVEQGLKTGKLKPTESVTMSLSAWCRGGKEGDSCMFVPLNAQASVMDMLRGVVIASGNDASKALAEHVGGSEAGFVAMMNAEAKKLGMSKTQFANAAGLPDPNNKASARDLAVLAAAIIRNSAEYYPIYAEREFTYNGIKQGNRNALLYTDPTVDGLKTGHTDEAGYCLTASAKRNGMRLISVIMNADSKQARADQTRVLFNWGYSNFEQATPAQAGAVLTNAKLTYGVAPTVAAGLAQAWTLLVPKGQAAAVQTSISLNPELTAPIAKGAQIGKIVATANGKQVGEAPIVALADVERAGFFERLRQRVVGWFSK</sequence>
<feature type="chain" id="PRO_5045955363" description="serine-type D-Ala-D-Ala carboxypeptidase" evidence="15">
    <location>
        <begin position="30"/>
        <end position="417"/>
    </location>
</feature>
<name>A0ABS8XRX6_9BURK</name>
<evidence type="ECO:0000256" key="13">
    <source>
        <dbReference type="RuleBase" id="RU004016"/>
    </source>
</evidence>
<evidence type="ECO:0000256" key="7">
    <source>
        <dbReference type="ARBA" id="ARBA00022729"/>
    </source>
</evidence>
<feature type="compositionally biased region" description="Basic residues" evidence="14">
    <location>
        <begin position="34"/>
        <end position="44"/>
    </location>
</feature>
<dbReference type="GO" id="GO:0004180">
    <property type="term" value="F:carboxypeptidase activity"/>
    <property type="evidence" value="ECO:0007669"/>
    <property type="project" value="UniProtKB-KW"/>
</dbReference>
<evidence type="ECO:0000256" key="3">
    <source>
        <dbReference type="ARBA" id="ARBA00007164"/>
    </source>
</evidence>
<dbReference type="InterPro" id="IPR018044">
    <property type="entry name" value="Peptidase_S11"/>
</dbReference>
<dbReference type="SMART" id="SM00936">
    <property type="entry name" value="PBP5_C"/>
    <property type="match status" value="1"/>
</dbReference>
<evidence type="ECO:0000256" key="2">
    <source>
        <dbReference type="ARBA" id="ARBA00004752"/>
    </source>
</evidence>
<dbReference type="SUPFAM" id="SSF56601">
    <property type="entry name" value="beta-lactamase/transpeptidase-like"/>
    <property type="match status" value="1"/>
</dbReference>
<comment type="catalytic activity">
    <reaction evidence="12">
        <text>Preferential cleavage: (Ac)2-L-Lys-D-Ala-|-D-Ala. Also transpeptidation of peptidyl-alanyl moieties that are N-acyl substituents of D-alanine.</text>
        <dbReference type="EC" id="3.4.16.4"/>
    </reaction>
</comment>
<dbReference type="Gene3D" id="3.40.710.10">
    <property type="entry name" value="DD-peptidase/beta-lactamase superfamily"/>
    <property type="match status" value="1"/>
</dbReference>
<evidence type="ECO:0000256" key="8">
    <source>
        <dbReference type="ARBA" id="ARBA00022801"/>
    </source>
</evidence>
<keyword evidence="10" id="KW-0573">Peptidoglycan synthesis</keyword>
<evidence type="ECO:0000256" key="4">
    <source>
        <dbReference type="ARBA" id="ARBA00012448"/>
    </source>
</evidence>
<dbReference type="InterPro" id="IPR015956">
    <property type="entry name" value="Peniciliin-bd_prot_C_sf"/>
</dbReference>
<organism evidence="17 18">
    <name type="scientific">Pelomonas cellulosilytica</name>
    <dbReference type="NCBI Taxonomy" id="2906762"/>
    <lineage>
        <taxon>Bacteria</taxon>
        <taxon>Pseudomonadati</taxon>
        <taxon>Pseudomonadota</taxon>
        <taxon>Betaproteobacteria</taxon>
        <taxon>Burkholderiales</taxon>
        <taxon>Sphaerotilaceae</taxon>
        <taxon>Roseateles</taxon>
    </lineage>
</organism>
<dbReference type="EC" id="3.4.16.4" evidence="4"/>
<comment type="similarity">
    <text evidence="3 13">Belongs to the peptidase S11 family.</text>
</comment>
<proteinExistence type="inferred from homology"/>
<evidence type="ECO:0000256" key="15">
    <source>
        <dbReference type="SAM" id="SignalP"/>
    </source>
</evidence>
<evidence type="ECO:0000256" key="10">
    <source>
        <dbReference type="ARBA" id="ARBA00022984"/>
    </source>
</evidence>
<evidence type="ECO:0000313" key="17">
    <source>
        <dbReference type="EMBL" id="MCE4555474.1"/>
    </source>
</evidence>
<keyword evidence="11" id="KW-0961">Cell wall biogenesis/degradation</keyword>
<evidence type="ECO:0000256" key="12">
    <source>
        <dbReference type="ARBA" id="ARBA00034000"/>
    </source>
</evidence>
<dbReference type="Pfam" id="PF00768">
    <property type="entry name" value="Peptidase_S11"/>
    <property type="match status" value="1"/>
</dbReference>
<evidence type="ECO:0000259" key="16">
    <source>
        <dbReference type="SMART" id="SM00936"/>
    </source>
</evidence>
<keyword evidence="8" id="KW-0378">Hydrolase</keyword>
<dbReference type="PANTHER" id="PTHR21581:SF6">
    <property type="entry name" value="TRAFFICKING PROTEIN PARTICLE COMPLEX SUBUNIT 12"/>
    <property type="match status" value="1"/>
</dbReference>